<keyword evidence="3" id="KW-0295">Fungicide</keyword>
<feature type="chain" id="PRO_5044741888" description="Gnk2-homologous domain-containing protein" evidence="15">
    <location>
        <begin position="24"/>
        <end position="141"/>
    </location>
</feature>
<proteinExistence type="inferred from homology"/>
<comment type="similarity">
    <text evidence="14">Belongs to the cysteine-rich repeat secretory protein family. Plasmodesmata-located proteins (PDLD) subfamily.</text>
</comment>
<dbReference type="GO" id="GO:0050832">
    <property type="term" value="P:defense response to fungus"/>
    <property type="evidence" value="ECO:0007669"/>
    <property type="project" value="UniProtKB-KW"/>
</dbReference>
<keyword evidence="10" id="KW-0044">Antibiotic</keyword>
<evidence type="ECO:0000256" key="13">
    <source>
        <dbReference type="ARBA" id="ARBA00024184"/>
    </source>
</evidence>
<evidence type="ECO:0000256" key="9">
    <source>
        <dbReference type="ARBA" id="ARBA00022949"/>
    </source>
</evidence>
<dbReference type="PANTHER" id="PTHR32080">
    <property type="entry name" value="ANTIFUNGAL PROTEIN GINKBILOBIN-2-LIKE"/>
    <property type="match status" value="1"/>
</dbReference>
<sequence>MDTPSRVAIMLMLSLLMFNAVKGAPQCCQRCPTHRDNPYANGMAYVLKDMVTMTPSDADHDYSTTSPYAAAAAYGHATCSQALSYSYCGICMGSVKSQILVICSNSLGTQVKLEHCRTRYENYSFNGYIVWCQTQRTLFEW</sequence>
<keyword evidence="6" id="KW-0430">Lectin</keyword>
<dbReference type="AlphaFoldDB" id="A0ABD3LN88"/>
<dbReference type="Pfam" id="PF01657">
    <property type="entry name" value="Stress-antifung"/>
    <property type="match status" value="1"/>
</dbReference>
<dbReference type="GO" id="GO:0005886">
    <property type="term" value="C:plasma membrane"/>
    <property type="evidence" value="ECO:0007669"/>
    <property type="project" value="UniProtKB-SubCell"/>
</dbReference>
<keyword evidence="12" id="KW-1015">Disulfide bond</keyword>
<organism evidence="17 18">
    <name type="scientific">Eucalyptus globulus</name>
    <name type="common">Tasmanian blue gum</name>
    <dbReference type="NCBI Taxonomy" id="34317"/>
    <lineage>
        <taxon>Eukaryota</taxon>
        <taxon>Viridiplantae</taxon>
        <taxon>Streptophyta</taxon>
        <taxon>Embryophyta</taxon>
        <taxon>Tracheophyta</taxon>
        <taxon>Spermatophyta</taxon>
        <taxon>Magnoliopsida</taxon>
        <taxon>eudicotyledons</taxon>
        <taxon>Gunneridae</taxon>
        <taxon>Pentapetalae</taxon>
        <taxon>rosids</taxon>
        <taxon>malvids</taxon>
        <taxon>Myrtales</taxon>
        <taxon>Myrtaceae</taxon>
        <taxon>Myrtoideae</taxon>
        <taxon>Eucalypteae</taxon>
        <taxon>Eucalyptus</taxon>
    </lineage>
</organism>
<keyword evidence="7" id="KW-0677">Repeat</keyword>
<comment type="subcellular location">
    <subcellularLocation>
        <location evidence="13">Cell junction</location>
        <location evidence="13">Plasmodesma</location>
    </subcellularLocation>
    <subcellularLocation>
        <location evidence="1">Cell membrane</location>
        <topology evidence="1">Single-pass type I membrane protein</topology>
    </subcellularLocation>
</comment>
<evidence type="ECO:0000256" key="6">
    <source>
        <dbReference type="ARBA" id="ARBA00022734"/>
    </source>
</evidence>
<evidence type="ECO:0000259" key="16">
    <source>
        <dbReference type="PROSITE" id="PS51473"/>
    </source>
</evidence>
<protein>
    <recommendedName>
        <fullName evidence="16">Gnk2-homologous domain-containing protein</fullName>
    </recommendedName>
</protein>
<keyword evidence="4" id="KW-0945">Host-virus interaction</keyword>
<dbReference type="InterPro" id="IPR038408">
    <property type="entry name" value="GNK2_sf"/>
</dbReference>
<accession>A0ABD3LN88</accession>
<dbReference type="GO" id="GO:0009506">
    <property type="term" value="C:plasmodesma"/>
    <property type="evidence" value="ECO:0007669"/>
    <property type="project" value="UniProtKB-SubCell"/>
</dbReference>
<keyword evidence="5 15" id="KW-0732">Signal</keyword>
<comment type="caution">
    <text evidence="17">The sequence shown here is derived from an EMBL/GenBank/DDBJ whole genome shotgun (WGS) entry which is preliminary data.</text>
</comment>
<dbReference type="GO" id="GO:0005537">
    <property type="term" value="F:D-mannose binding"/>
    <property type="evidence" value="ECO:0007669"/>
    <property type="project" value="UniProtKB-KW"/>
</dbReference>
<evidence type="ECO:0000256" key="7">
    <source>
        <dbReference type="ARBA" id="ARBA00022737"/>
    </source>
</evidence>
<evidence type="ECO:0000256" key="11">
    <source>
        <dbReference type="ARBA" id="ARBA00023035"/>
    </source>
</evidence>
<evidence type="ECO:0000313" key="17">
    <source>
        <dbReference type="EMBL" id="KAL3753260.1"/>
    </source>
</evidence>
<keyword evidence="11" id="KW-0465">Mannose-binding</keyword>
<dbReference type="Proteomes" id="UP001634007">
    <property type="component" value="Unassembled WGS sequence"/>
</dbReference>
<dbReference type="Gene3D" id="3.30.430.20">
    <property type="entry name" value="Gnk2 domain, C-X8-C-X2-C motif"/>
    <property type="match status" value="1"/>
</dbReference>
<evidence type="ECO:0000256" key="4">
    <source>
        <dbReference type="ARBA" id="ARBA00022581"/>
    </source>
</evidence>
<evidence type="ECO:0000256" key="10">
    <source>
        <dbReference type="ARBA" id="ARBA00023022"/>
    </source>
</evidence>
<evidence type="ECO:0000256" key="14">
    <source>
        <dbReference type="ARBA" id="ARBA00038393"/>
    </source>
</evidence>
<feature type="domain" description="Gnk2-homologous" evidence="16">
    <location>
        <begin position="21"/>
        <end position="125"/>
    </location>
</feature>
<evidence type="ECO:0000256" key="2">
    <source>
        <dbReference type="ARBA" id="ARBA00022529"/>
    </source>
</evidence>
<dbReference type="EMBL" id="JBJKBG010000001">
    <property type="protein sequence ID" value="KAL3753260.1"/>
    <property type="molecule type" value="Genomic_DNA"/>
</dbReference>
<feature type="signal peptide" evidence="15">
    <location>
        <begin position="1"/>
        <end position="23"/>
    </location>
</feature>
<dbReference type="PROSITE" id="PS51473">
    <property type="entry name" value="GNK2"/>
    <property type="match status" value="1"/>
</dbReference>
<keyword evidence="2" id="KW-0929">Antimicrobial</keyword>
<dbReference type="PANTHER" id="PTHR32080:SF54">
    <property type="entry name" value="GNK2-HOMOLOGOUS DOMAIN-CONTAINING PROTEIN"/>
    <property type="match status" value="1"/>
</dbReference>
<dbReference type="GO" id="GO:0042742">
    <property type="term" value="P:defense response to bacterium"/>
    <property type="evidence" value="ECO:0007669"/>
    <property type="project" value="UniProtKB-KW"/>
</dbReference>
<keyword evidence="9" id="KW-0965">Cell junction</keyword>
<evidence type="ECO:0000256" key="5">
    <source>
        <dbReference type="ARBA" id="ARBA00022729"/>
    </source>
</evidence>
<reference evidence="17 18" key="1">
    <citation type="submission" date="2024-11" db="EMBL/GenBank/DDBJ databases">
        <title>Chromosome-level genome assembly of Eucalyptus globulus Labill. provides insights into its genome evolution.</title>
        <authorList>
            <person name="Li X."/>
        </authorList>
    </citation>
    <scope>NUCLEOTIDE SEQUENCE [LARGE SCALE GENOMIC DNA]</scope>
    <source>
        <strain evidence="17">CL2024</strain>
        <tissue evidence="17">Fresh tender leaves</tissue>
    </source>
</reference>
<dbReference type="InterPro" id="IPR051378">
    <property type="entry name" value="Cell2Cell_Antifungal"/>
</dbReference>
<gene>
    <name evidence="17" type="ORF">ACJRO7_000626</name>
</gene>
<evidence type="ECO:0000256" key="15">
    <source>
        <dbReference type="SAM" id="SignalP"/>
    </source>
</evidence>
<evidence type="ECO:0000256" key="12">
    <source>
        <dbReference type="ARBA" id="ARBA00023157"/>
    </source>
</evidence>
<dbReference type="GO" id="GO:0031640">
    <property type="term" value="P:killing of cells of another organism"/>
    <property type="evidence" value="ECO:0007669"/>
    <property type="project" value="UniProtKB-KW"/>
</dbReference>
<name>A0ABD3LN88_EUCGL</name>
<keyword evidence="18" id="KW-1185">Reference proteome</keyword>
<keyword evidence="8" id="KW-0611">Plant defense</keyword>
<dbReference type="InterPro" id="IPR002902">
    <property type="entry name" value="GNK2"/>
</dbReference>
<evidence type="ECO:0000313" key="18">
    <source>
        <dbReference type="Proteomes" id="UP001634007"/>
    </source>
</evidence>
<evidence type="ECO:0000256" key="1">
    <source>
        <dbReference type="ARBA" id="ARBA00004251"/>
    </source>
</evidence>
<evidence type="ECO:0000256" key="3">
    <source>
        <dbReference type="ARBA" id="ARBA00022577"/>
    </source>
</evidence>
<evidence type="ECO:0000256" key="8">
    <source>
        <dbReference type="ARBA" id="ARBA00022821"/>
    </source>
</evidence>